<evidence type="ECO:0000256" key="4">
    <source>
        <dbReference type="ARBA" id="ARBA00023239"/>
    </source>
</evidence>
<evidence type="ECO:0000313" key="6">
    <source>
        <dbReference type="EMBL" id="MEJ8574658.1"/>
    </source>
</evidence>
<evidence type="ECO:0000256" key="3">
    <source>
        <dbReference type="ARBA" id="ARBA00022833"/>
    </source>
</evidence>
<accession>A0AAW9RWL0</accession>
<evidence type="ECO:0000256" key="2">
    <source>
        <dbReference type="ARBA" id="ARBA00022723"/>
    </source>
</evidence>
<gene>
    <name evidence="6" type="ORF">V3328_24475</name>
</gene>
<organism evidence="6 7">
    <name type="scientific">Microbaculum marinum</name>
    <dbReference type="NCBI Taxonomy" id="1764581"/>
    <lineage>
        <taxon>Bacteria</taxon>
        <taxon>Pseudomonadati</taxon>
        <taxon>Pseudomonadota</taxon>
        <taxon>Alphaproteobacteria</taxon>
        <taxon>Hyphomicrobiales</taxon>
        <taxon>Tepidamorphaceae</taxon>
        <taxon>Microbaculum</taxon>
    </lineage>
</organism>
<dbReference type="Proteomes" id="UP001378188">
    <property type="component" value="Unassembled WGS sequence"/>
</dbReference>
<dbReference type="GO" id="GO:0046872">
    <property type="term" value="F:metal ion binding"/>
    <property type="evidence" value="ECO:0007669"/>
    <property type="project" value="UniProtKB-KW"/>
</dbReference>
<dbReference type="AlphaFoldDB" id="A0AAW9RWL0"/>
<keyword evidence="3" id="KW-0862">Zinc</keyword>
<comment type="similarity">
    <text evidence="1">Belongs to the Gfa family.</text>
</comment>
<protein>
    <submittedName>
        <fullName evidence="6">GFA family protein</fullName>
    </submittedName>
</protein>
<evidence type="ECO:0000256" key="1">
    <source>
        <dbReference type="ARBA" id="ARBA00005495"/>
    </source>
</evidence>
<keyword evidence="2" id="KW-0479">Metal-binding</keyword>
<dbReference type="RefSeq" id="WP_340332359.1">
    <property type="nucleotide sequence ID" value="NZ_JAZHOF010000013.1"/>
</dbReference>
<evidence type="ECO:0000313" key="7">
    <source>
        <dbReference type="Proteomes" id="UP001378188"/>
    </source>
</evidence>
<keyword evidence="4" id="KW-0456">Lyase</keyword>
<feature type="domain" description="CENP-V/GFA" evidence="5">
    <location>
        <begin position="7"/>
        <end position="120"/>
    </location>
</feature>
<dbReference type="SUPFAM" id="SSF51316">
    <property type="entry name" value="Mss4-like"/>
    <property type="match status" value="1"/>
</dbReference>
<sequence>MNEAAMKTGRCLCGAVRFEATPKHDEMGVCHCSKCRRWSGGAFMAVECGNSVRVNDDSQLGVYVSSDWGERVFCKTCGTTLFWRMQDGSEYAVSAQAFDDPAQFRFVSEIFVDEQPPNYAFANETRKMTGPEFIAMVTGKPESGNA</sequence>
<dbReference type="Gene3D" id="3.90.1590.10">
    <property type="entry name" value="glutathione-dependent formaldehyde- activating enzyme (gfa)"/>
    <property type="match status" value="1"/>
</dbReference>
<dbReference type="InterPro" id="IPR011057">
    <property type="entry name" value="Mss4-like_sf"/>
</dbReference>
<name>A0AAW9RWL0_9HYPH</name>
<dbReference type="PANTHER" id="PTHR33337">
    <property type="entry name" value="GFA DOMAIN-CONTAINING PROTEIN"/>
    <property type="match status" value="1"/>
</dbReference>
<dbReference type="GO" id="GO:0016846">
    <property type="term" value="F:carbon-sulfur lyase activity"/>
    <property type="evidence" value="ECO:0007669"/>
    <property type="project" value="InterPro"/>
</dbReference>
<dbReference type="PANTHER" id="PTHR33337:SF40">
    <property type="entry name" value="CENP-V_GFA DOMAIN-CONTAINING PROTEIN-RELATED"/>
    <property type="match status" value="1"/>
</dbReference>
<proteinExistence type="inferred from homology"/>
<dbReference type="Pfam" id="PF04828">
    <property type="entry name" value="GFA"/>
    <property type="match status" value="1"/>
</dbReference>
<comment type="caution">
    <text evidence="6">The sequence shown here is derived from an EMBL/GenBank/DDBJ whole genome shotgun (WGS) entry which is preliminary data.</text>
</comment>
<dbReference type="InterPro" id="IPR006913">
    <property type="entry name" value="CENP-V/GFA"/>
</dbReference>
<keyword evidence="7" id="KW-1185">Reference proteome</keyword>
<dbReference type="PROSITE" id="PS51891">
    <property type="entry name" value="CENP_V_GFA"/>
    <property type="match status" value="1"/>
</dbReference>
<dbReference type="EMBL" id="JAZHOF010000013">
    <property type="protein sequence ID" value="MEJ8574658.1"/>
    <property type="molecule type" value="Genomic_DNA"/>
</dbReference>
<reference evidence="6 7" key="1">
    <citation type="submission" date="2024-02" db="EMBL/GenBank/DDBJ databases">
        <title>Genome analysis and characterization of Microbaculum marinisediminis sp. nov., isolated from marine sediment.</title>
        <authorList>
            <person name="Du Z.-J."/>
            <person name="Ye Y.-Q."/>
            <person name="Zhang Z.-R."/>
            <person name="Yuan S.-M."/>
            <person name="Zhang X.-Y."/>
        </authorList>
    </citation>
    <scope>NUCLEOTIDE SEQUENCE [LARGE SCALE GENOMIC DNA]</scope>
    <source>
        <strain evidence="6 7">SDUM1044001</strain>
    </source>
</reference>
<evidence type="ECO:0000259" key="5">
    <source>
        <dbReference type="PROSITE" id="PS51891"/>
    </source>
</evidence>